<keyword evidence="4" id="KW-0732">Signal</keyword>
<evidence type="ECO:0000256" key="7">
    <source>
        <dbReference type="ARBA" id="ARBA00023145"/>
    </source>
</evidence>
<keyword evidence="3" id="KW-0165">Cleavage on pair of basic residues</keyword>
<dbReference type="PROSITE" id="PS51892">
    <property type="entry name" value="SUBTILASE"/>
    <property type="match status" value="1"/>
</dbReference>
<dbReference type="PRINTS" id="PR00723">
    <property type="entry name" value="SUBTILISIN"/>
</dbReference>
<keyword evidence="7" id="KW-0865">Zymogen</keyword>
<dbReference type="AlphaFoldDB" id="A0A183HE88"/>
<dbReference type="Pfam" id="PF00082">
    <property type="entry name" value="Peptidase_S8"/>
    <property type="match status" value="1"/>
</dbReference>
<dbReference type="PROSITE" id="PS00136">
    <property type="entry name" value="SUBTILASE_ASP"/>
    <property type="match status" value="1"/>
</dbReference>
<dbReference type="WBParaSite" id="OFLC_0000579901-mRNA-1">
    <property type="protein sequence ID" value="OFLC_0000579901-mRNA-1"/>
    <property type="gene ID" value="OFLC_0000579901"/>
</dbReference>
<reference evidence="13 14" key="2">
    <citation type="submission" date="2018-11" db="EMBL/GenBank/DDBJ databases">
        <authorList>
            <consortium name="Pathogen Informatics"/>
        </authorList>
    </citation>
    <scope>NUCLEOTIDE SEQUENCE [LARGE SCALE GENOMIC DNA]</scope>
</reference>
<evidence type="ECO:0000256" key="10">
    <source>
        <dbReference type="PIRSR" id="PIRSR615500-1"/>
    </source>
</evidence>
<dbReference type="GO" id="GO:0000139">
    <property type="term" value="C:Golgi membrane"/>
    <property type="evidence" value="ECO:0007669"/>
    <property type="project" value="TreeGrafter"/>
</dbReference>
<keyword evidence="6 11" id="KW-0720">Serine protease</keyword>
<dbReference type="PROSITE" id="PS00137">
    <property type="entry name" value="SUBTILASE_HIS"/>
    <property type="match status" value="1"/>
</dbReference>
<dbReference type="STRING" id="387005.A0A183HE88"/>
<evidence type="ECO:0000256" key="1">
    <source>
        <dbReference type="ARBA" id="ARBA00005325"/>
    </source>
</evidence>
<comment type="similarity">
    <text evidence="1">Belongs to the peptidase S8 family. Furin subfamily.</text>
</comment>
<feature type="domain" description="Peptidase S8/S53" evidence="12">
    <location>
        <begin position="13"/>
        <end position="249"/>
    </location>
</feature>
<organism evidence="15">
    <name type="scientific">Onchocerca flexuosa</name>
    <dbReference type="NCBI Taxonomy" id="387005"/>
    <lineage>
        <taxon>Eukaryota</taxon>
        <taxon>Metazoa</taxon>
        <taxon>Ecdysozoa</taxon>
        <taxon>Nematoda</taxon>
        <taxon>Chromadorea</taxon>
        <taxon>Rhabditida</taxon>
        <taxon>Spirurina</taxon>
        <taxon>Spiruromorpha</taxon>
        <taxon>Filarioidea</taxon>
        <taxon>Onchocercidae</taxon>
        <taxon>Onchocerca</taxon>
    </lineage>
</organism>
<dbReference type="GO" id="GO:0016485">
    <property type="term" value="P:protein processing"/>
    <property type="evidence" value="ECO:0007669"/>
    <property type="project" value="TreeGrafter"/>
</dbReference>
<keyword evidence="8" id="KW-1015">Disulfide bond</keyword>
<dbReference type="InterPro" id="IPR036852">
    <property type="entry name" value="Peptidase_S8/S53_dom_sf"/>
</dbReference>
<dbReference type="Proteomes" id="UP000267606">
    <property type="component" value="Unassembled WGS sequence"/>
</dbReference>
<keyword evidence="9" id="KW-0325">Glycoprotein</keyword>
<dbReference type="SUPFAM" id="SSF52743">
    <property type="entry name" value="Subtilisin-like"/>
    <property type="match status" value="1"/>
</dbReference>
<proteinExistence type="inferred from homology"/>
<feature type="active site" description="Charge relay system" evidence="10 11">
    <location>
        <position position="22"/>
    </location>
</feature>
<feature type="active site" description="Charge relay system" evidence="10 11">
    <location>
        <position position="61"/>
    </location>
</feature>
<dbReference type="PANTHER" id="PTHR42884:SF14">
    <property type="entry name" value="NEUROENDOCRINE CONVERTASE 1"/>
    <property type="match status" value="1"/>
</dbReference>
<reference evidence="15" key="1">
    <citation type="submission" date="2016-06" db="UniProtKB">
        <authorList>
            <consortium name="WormBaseParasite"/>
        </authorList>
    </citation>
    <scope>IDENTIFICATION</scope>
</reference>
<keyword evidence="2 11" id="KW-0645">Protease</keyword>
<dbReference type="PROSITE" id="PS00138">
    <property type="entry name" value="SUBTILASE_SER"/>
    <property type="match status" value="1"/>
</dbReference>
<dbReference type="PANTHER" id="PTHR42884">
    <property type="entry name" value="PROPROTEIN CONVERTASE SUBTILISIN/KEXIN-RELATED"/>
    <property type="match status" value="1"/>
</dbReference>
<evidence type="ECO:0000256" key="4">
    <source>
        <dbReference type="ARBA" id="ARBA00022729"/>
    </source>
</evidence>
<dbReference type="InterPro" id="IPR000209">
    <property type="entry name" value="Peptidase_S8/S53_dom"/>
</dbReference>
<accession>A0A183HE88</accession>
<evidence type="ECO:0000313" key="14">
    <source>
        <dbReference type="Proteomes" id="UP000267606"/>
    </source>
</evidence>
<evidence type="ECO:0000259" key="12">
    <source>
        <dbReference type="Pfam" id="PF00082"/>
    </source>
</evidence>
<dbReference type="InterPro" id="IPR023827">
    <property type="entry name" value="Peptidase_S8_Asp-AS"/>
</dbReference>
<dbReference type="InterPro" id="IPR015500">
    <property type="entry name" value="Peptidase_S8_subtilisin-rel"/>
</dbReference>
<name>A0A183HE88_9BILA</name>
<evidence type="ECO:0000256" key="3">
    <source>
        <dbReference type="ARBA" id="ARBA00022685"/>
    </source>
</evidence>
<evidence type="ECO:0000313" key="15">
    <source>
        <dbReference type="WBParaSite" id="OFLC_0000579901-mRNA-1"/>
    </source>
</evidence>
<evidence type="ECO:0000313" key="13">
    <source>
        <dbReference type="EMBL" id="VDO44388.1"/>
    </source>
</evidence>
<dbReference type="Gene3D" id="3.40.50.200">
    <property type="entry name" value="Peptidase S8/S53 domain"/>
    <property type="match status" value="1"/>
</dbReference>
<protein>
    <submittedName>
        <fullName evidence="15">Peptidase_S8 domain-containing protein</fullName>
    </submittedName>
</protein>
<evidence type="ECO:0000256" key="9">
    <source>
        <dbReference type="ARBA" id="ARBA00023180"/>
    </source>
</evidence>
<dbReference type="GO" id="GO:0005802">
    <property type="term" value="C:trans-Golgi network"/>
    <property type="evidence" value="ECO:0007669"/>
    <property type="project" value="TreeGrafter"/>
</dbReference>
<evidence type="ECO:0000256" key="5">
    <source>
        <dbReference type="ARBA" id="ARBA00022801"/>
    </source>
</evidence>
<dbReference type="GO" id="GO:0004252">
    <property type="term" value="F:serine-type endopeptidase activity"/>
    <property type="evidence" value="ECO:0007669"/>
    <property type="project" value="UniProtKB-UniRule"/>
</dbReference>
<dbReference type="InterPro" id="IPR023828">
    <property type="entry name" value="Peptidase_S8_Ser-AS"/>
</dbReference>
<evidence type="ECO:0000256" key="8">
    <source>
        <dbReference type="ARBA" id="ARBA00023157"/>
    </source>
</evidence>
<evidence type="ECO:0000256" key="11">
    <source>
        <dbReference type="PROSITE-ProRule" id="PRU01240"/>
    </source>
</evidence>
<keyword evidence="14" id="KW-1185">Reference proteome</keyword>
<dbReference type="EMBL" id="UZAJ01005180">
    <property type="protein sequence ID" value="VDO44388.1"/>
    <property type="molecule type" value="Genomic_DNA"/>
</dbReference>
<evidence type="ECO:0000256" key="6">
    <source>
        <dbReference type="ARBA" id="ARBA00022825"/>
    </source>
</evidence>
<feature type="active site" description="Charge relay system" evidence="10 11">
    <location>
        <position position="235"/>
    </location>
</feature>
<dbReference type="FunFam" id="3.40.50.200:FF:000021">
    <property type="entry name" value="Proprotein convertase subtilisin/kexin type 5a"/>
    <property type="match status" value="1"/>
</dbReference>
<keyword evidence="5 11" id="KW-0378">Hydrolase</keyword>
<gene>
    <name evidence="13" type="ORF">OFLC_LOCUS5800</name>
</gene>
<evidence type="ECO:0000256" key="2">
    <source>
        <dbReference type="ARBA" id="ARBA00022670"/>
    </source>
</evidence>
<dbReference type="InterPro" id="IPR034182">
    <property type="entry name" value="Kexin/furin"/>
</dbReference>
<dbReference type="CDD" id="cd04059">
    <property type="entry name" value="Peptidases_S8_Protein_convertases_Kexins_Furin-like"/>
    <property type="match status" value="1"/>
</dbReference>
<sequence length="256" mass="27115">MNVIKAWELGYTGKGVVVTVLDDGIQHNHTDIASNYDPQASYDLNDNDPDPMPILNKINGHGTRCAGEIAMAPNNSFCGVGIAYNAKIGGVRMLDGKVTDRIEAEALSYNIDHIDIYSASWGPKDDGKTVDGPGRLTQKAILKGIQQGRGGKGVIYVWASGNGGMQDDDCNCDGYMDTIYTLSVSSVTADGTSPWYAEKCAATLASTFSNGQYEKQMITTTDIGNKCTGTFAGTSASSPMAAAIIALGLDAKFVKF</sequence>
<dbReference type="InterPro" id="IPR022398">
    <property type="entry name" value="Peptidase_S8_His-AS"/>
</dbReference>